<evidence type="ECO:0000313" key="3">
    <source>
        <dbReference type="EMBL" id="MBP1989190.1"/>
    </source>
</evidence>
<dbReference type="InterPro" id="IPR003343">
    <property type="entry name" value="Big_2"/>
</dbReference>
<feature type="domain" description="BIG2" evidence="2">
    <location>
        <begin position="242"/>
        <end position="318"/>
    </location>
</feature>
<keyword evidence="1" id="KW-0812">Transmembrane</keyword>
<dbReference type="Gene3D" id="2.60.40.1080">
    <property type="match status" value="4"/>
</dbReference>
<reference evidence="3 4" key="1">
    <citation type="submission" date="2021-03" db="EMBL/GenBank/DDBJ databases">
        <title>Genomic Encyclopedia of Type Strains, Phase IV (KMG-IV): sequencing the most valuable type-strain genomes for metagenomic binning, comparative biology and taxonomic classification.</title>
        <authorList>
            <person name="Goeker M."/>
        </authorList>
    </citation>
    <scope>NUCLEOTIDE SEQUENCE [LARGE SCALE GENOMIC DNA]</scope>
    <source>
        <strain evidence="3 4">DSM 26048</strain>
    </source>
</reference>
<dbReference type="Proteomes" id="UP001519287">
    <property type="component" value="Unassembled WGS sequence"/>
</dbReference>
<dbReference type="SMART" id="SM00635">
    <property type="entry name" value="BID_2"/>
    <property type="match status" value="4"/>
</dbReference>
<dbReference type="SUPFAM" id="SSF49373">
    <property type="entry name" value="Invasin/intimin cell-adhesion fragments"/>
    <property type="match status" value="4"/>
</dbReference>
<dbReference type="Gene3D" id="2.60.40.10">
    <property type="entry name" value="Immunoglobulins"/>
    <property type="match status" value="3"/>
</dbReference>
<dbReference type="PANTHER" id="PTHR23019:SF0">
    <property type="entry name" value="NUCLEAR PORE MEMBRANE GLYCOPROTEIN 210"/>
    <property type="match status" value="1"/>
</dbReference>
<dbReference type="RefSeq" id="WP_209970023.1">
    <property type="nucleotide sequence ID" value="NZ_JAGGLB010000002.1"/>
</dbReference>
<gene>
    <name evidence="3" type="ORF">J2Z66_000785</name>
</gene>
<evidence type="ECO:0000259" key="2">
    <source>
        <dbReference type="SMART" id="SM00635"/>
    </source>
</evidence>
<dbReference type="InterPro" id="IPR008969">
    <property type="entry name" value="CarboxyPept-like_regulatory"/>
</dbReference>
<keyword evidence="4" id="KW-1185">Reference proteome</keyword>
<protein>
    <submittedName>
        <fullName evidence="3">Uncharacterized protein YjdB</fullName>
    </submittedName>
</protein>
<keyword evidence="1" id="KW-0472">Membrane</keyword>
<dbReference type="Pfam" id="PF02638">
    <property type="entry name" value="GHL10"/>
    <property type="match status" value="1"/>
</dbReference>
<dbReference type="Gene3D" id="3.20.20.80">
    <property type="entry name" value="Glycosidases"/>
    <property type="match status" value="1"/>
</dbReference>
<accession>A0ABS4INQ9</accession>
<sequence>MIKQWFSRISKYLAVIMIVNMIPFFQTGSAYGETNGVFFEDNMNSLTTAGWVMSAPPKNGIYTTDSSNSKGNPNGIAMKPVSAGQYLLYGDQAAGTNYVTMAKNFSIGAGAWKLKFGARFADLMTPFQNQVNRGVIFRVNANEKQYSLTFNDQNKVLFLGTAGTYQYTLNMPTDNSIHDWSINFDGVQTISLWLDGVKVAEHAGMGRSLPGTTDGMILYNIPLDWQSGTNEVYLDYMKLYRPATGIAIEPNSLEMTIGSNAALIPTVTPTNAGENVVWSSADTSVATVDNSGVVTALALGSATIKATTADSGFTAQTAITVVQGTAAVSGITVNPTEAELVVGDHLTVTANVYPSNASNKQVQWSSGNPGVATVDAQGIVTGVSPGLVTVTATTADGGFTANTILAVKPLPASGIMLNKFKTAITVGGSEKLVATVLPALATDKTVLWSSSNPGIAAVGPDGTVTAVTVGDVTVTAATYDGGYQAHANVQVQTEVGVLFEDDASNLQTAGWTTGPVAVPVPNAYTIDSSVSSGNPNQVPLKPVPPGQYLFYGDKIANDNRTYSSITKNVPIGPGAWNLEFDAKIADLITPLDTQAQMGINFDIVANKKLYRVTFNEQDKIVLQKDAGGTYYTKQVAGLTDNSLHKWEIAFDGLGTLTLRRDHVKLAEYEGLGLASTKVDGITITNFPLELKSGTNEFYLDHIKLMKTANNVIVRDDASMLAAGGWHADAPMAGTYVTDHAKSNGTLAGMKAADEGRYLIYGDNQATVTTIVYQPLEVRDSSWTLEFDARIASLITPSGSSATKGLSFEIVADHKKYKFTLNDKNRLYVLKNALDTYEERTIALPADANFHNWKFGRDETGRVFVGLDGVKLGVFEQTGLVVSEPDRISIIQDSVGTAGGSTEVYLDQVRMVAGNHSLWYKPYLAGVTVLPNSDSLLVDAVVSTVDLDPLWLADQSVTLQTALYRENAILATSNKVVTGSNIPVQLDPRGQSGRMQLVMKLMRGNYEISTLTQNVEVRSTVSLVYADQSIYALDDDVFLFTQMYEMTNAFGDTPLDAGWKQSHYQYDGSQEGGVFLESQSESSPLQVPMSLHGWFGVYVGYISGTQGFTVTDGVYAQTIKIDGAKFDPANAYGDKAVSESFAMAAYFDGGTVQLAPASGQQARIAYIKFKSLTDAELAIATKVDEGAGGKRVIYNNDANTDFATGRVTNEATLKANDVDIYANQDVGKIYYATGTTFLTFYDSAVAGTPYASMTPDQEALMRDVDKKIRDVTLQFVADGKNPLQIVAQRSQEIGIDTFASLRVNALYPTNQYPWLNGNLYPQYESYRYVTYYGAPLGNNMSYGYPEVRAFIEDLLQEAVSFQGVKGIELDFNRNPYVLGWEPVITNGYTALYGIDPKLENTLQGMGRWVKYRADFMTEFLRELRLALPGTTISVRVPDHDYFKSGFDVQTWIAEGLIDILVPSSVNSEKFWNNLSEFADLVRGTDVMLYGGINYNLAGIDLTKQEEDLLKRGVASNLSRTSVTKEQYLLRAHQFYEAGYDGIYLFNNITGTNALGLLGDKVKVEKWYNLAYPTSWVNGLVKTTGTPNSLLLDDQATNLTSAAWSLSSTPKTGVYITDSVQSKGNPNGVGMKPVDAGQYLFYGDQDAGTNYVTMNKNFTIGSGAWSLKLNARFVDLMTPSQNTINRGVIFKITANQKHFSITFNDDNRVMFQGISGNMQDRLTMPDSSTFHDWEIAFDGEQTLSLWLDGVKLVEHAGMGRPIPAGVDGLLIYNIPLDWQSGTNEVYFNSIQLSRSTGAAAPTGIELNETDVFLPAGESETLVATILPTTGADQTVLWSTNDQSVATVDDTGHITGISAGAAVITATTATGGLTAATRITVDDNVRVRLKDSNGNALSGGIVTYYDGGWKDFGVTDTSGTASKSLSKGTYTFAVSYEGTYQKQVKNTSDDPIVEFNTVKVRTQLKDSHGAGIDGGIVKYYAGGWRTFGTTVGGEASKELLPGTYAFGMTYEGGYAQQEQDTDTGNDPEVVFNTVKVKVQLKDSHGAAIDGGVVKYYASGWRTFGTTVGGEASKELLPGTYAFGMTYEGGYAQQEQDTGNDPVVGFNTVNVKVQLKDSLGTTVDGGAVTYYAGSWRTFGTTAGGEAAKELLPGPYTFRMTYAGIYMQQSENTATTPVIVFQLP</sequence>
<keyword evidence="1" id="KW-1133">Transmembrane helix</keyword>
<dbReference type="PANTHER" id="PTHR23019">
    <property type="entry name" value="NUCLEAR PORE MEMBRANE GLYCOPROTEIN GP210-RELATED"/>
    <property type="match status" value="1"/>
</dbReference>
<organism evidence="3 4">
    <name type="scientific">Paenibacillus eucommiae</name>
    <dbReference type="NCBI Taxonomy" id="1355755"/>
    <lineage>
        <taxon>Bacteria</taxon>
        <taxon>Bacillati</taxon>
        <taxon>Bacillota</taxon>
        <taxon>Bacilli</taxon>
        <taxon>Bacillales</taxon>
        <taxon>Paenibacillaceae</taxon>
        <taxon>Paenibacillus</taxon>
    </lineage>
</organism>
<dbReference type="SUPFAM" id="SSF49464">
    <property type="entry name" value="Carboxypeptidase regulatory domain-like"/>
    <property type="match status" value="1"/>
</dbReference>
<name>A0ABS4INQ9_9BACL</name>
<dbReference type="Pfam" id="PF02368">
    <property type="entry name" value="Big_2"/>
    <property type="match status" value="4"/>
</dbReference>
<evidence type="ECO:0000256" key="1">
    <source>
        <dbReference type="SAM" id="Phobius"/>
    </source>
</evidence>
<comment type="caution">
    <text evidence="3">The sequence shown here is derived from an EMBL/GenBank/DDBJ whole genome shotgun (WGS) entry which is preliminary data.</text>
</comment>
<dbReference type="InterPro" id="IPR013783">
    <property type="entry name" value="Ig-like_fold"/>
</dbReference>
<feature type="transmembrane region" description="Helical" evidence="1">
    <location>
        <begin position="12"/>
        <end position="32"/>
    </location>
</feature>
<dbReference type="InterPro" id="IPR045197">
    <property type="entry name" value="NUP210-like"/>
</dbReference>
<feature type="domain" description="BIG2" evidence="2">
    <location>
        <begin position="327"/>
        <end position="404"/>
    </location>
</feature>
<dbReference type="InterPro" id="IPR008964">
    <property type="entry name" value="Invasin/intimin_cell_adhesion"/>
</dbReference>
<feature type="domain" description="BIG2" evidence="2">
    <location>
        <begin position="411"/>
        <end position="488"/>
    </location>
</feature>
<dbReference type="EMBL" id="JAGGLB010000002">
    <property type="protein sequence ID" value="MBP1989190.1"/>
    <property type="molecule type" value="Genomic_DNA"/>
</dbReference>
<feature type="domain" description="BIG2" evidence="2">
    <location>
        <begin position="1798"/>
        <end position="1875"/>
    </location>
</feature>
<evidence type="ECO:0000313" key="4">
    <source>
        <dbReference type="Proteomes" id="UP001519287"/>
    </source>
</evidence>
<dbReference type="InterPro" id="IPR003790">
    <property type="entry name" value="GHL10"/>
</dbReference>
<proteinExistence type="predicted"/>